<comment type="caution">
    <text evidence="6">The sequence shown here is derived from an EMBL/GenBank/DDBJ whole genome shotgun (WGS) entry which is preliminary data.</text>
</comment>
<dbReference type="InterPro" id="IPR000055">
    <property type="entry name" value="Restrct_endonuc_typeI_TRD"/>
</dbReference>
<evidence type="ECO:0000256" key="4">
    <source>
        <dbReference type="SAM" id="Coils"/>
    </source>
</evidence>
<dbReference type="Gene3D" id="1.10.287.1120">
    <property type="entry name" value="Bipartite methylase S protein"/>
    <property type="match status" value="2"/>
</dbReference>
<dbReference type="CDD" id="cd17275">
    <property type="entry name" value="RMtype1_S_MjaORF132P-TRD1-CR1_like"/>
    <property type="match status" value="1"/>
</dbReference>
<dbReference type="CDD" id="cd17248">
    <property type="entry name" value="RMtype1_S_AmiI-TRD2-CR2_like"/>
    <property type="match status" value="1"/>
</dbReference>
<dbReference type="RefSeq" id="WP_096444291.1">
    <property type="nucleotide sequence ID" value="NZ_NWTN01000035.1"/>
</dbReference>
<keyword evidence="6" id="KW-0378">Hydrolase</keyword>
<keyword evidence="7" id="KW-1185">Reference proteome</keyword>
<dbReference type="InterPro" id="IPR044946">
    <property type="entry name" value="Restrct_endonuc_typeI_TRD_sf"/>
</dbReference>
<feature type="coiled-coil region" evidence="4">
    <location>
        <begin position="375"/>
        <end position="402"/>
    </location>
</feature>
<dbReference type="InterPro" id="IPR052021">
    <property type="entry name" value="Type-I_RS_S_subunit"/>
</dbReference>
<dbReference type="Proteomes" id="UP000238163">
    <property type="component" value="Unassembled WGS sequence"/>
</dbReference>
<dbReference type="SUPFAM" id="SSF116734">
    <property type="entry name" value="DNA methylase specificity domain"/>
    <property type="match status" value="2"/>
</dbReference>
<evidence type="ECO:0000256" key="1">
    <source>
        <dbReference type="ARBA" id="ARBA00010923"/>
    </source>
</evidence>
<keyword evidence="6" id="KW-0255">Endonuclease</keyword>
<evidence type="ECO:0000256" key="2">
    <source>
        <dbReference type="ARBA" id="ARBA00022747"/>
    </source>
</evidence>
<feature type="domain" description="Type I restriction modification DNA specificity" evidence="5">
    <location>
        <begin position="23"/>
        <end position="187"/>
    </location>
</feature>
<evidence type="ECO:0000256" key="3">
    <source>
        <dbReference type="ARBA" id="ARBA00023125"/>
    </source>
</evidence>
<reference evidence="6 7" key="1">
    <citation type="submission" date="2018-03" db="EMBL/GenBank/DDBJ databases">
        <title>Genetic Diversity and Phenotypic Plasticity of AHL Mediated Quorum Sensing in Environmental Strains of Vibrio mediterranei.</title>
        <authorList>
            <person name="Lantoine F."/>
            <person name="Vouve F."/>
        </authorList>
    </citation>
    <scope>NUCLEOTIDE SEQUENCE [LARGE SCALE GENOMIC DNA]</scope>
    <source>
        <strain evidence="6 7">17LN0615E</strain>
    </source>
</reference>
<protein>
    <submittedName>
        <fullName evidence="6">Type I restriction endonuclease subunit S</fullName>
    </submittedName>
</protein>
<organism evidence="6 7">
    <name type="scientific">Vibrio mediterranei</name>
    <dbReference type="NCBI Taxonomy" id="689"/>
    <lineage>
        <taxon>Bacteria</taxon>
        <taxon>Pseudomonadati</taxon>
        <taxon>Pseudomonadota</taxon>
        <taxon>Gammaproteobacteria</taxon>
        <taxon>Vibrionales</taxon>
        <taxon>Vibrionaceae</taxon>
        <taxon>Vibrio</taxon>
    </lineage>
</organism>
<evidence type="ECO:0000313" key="7">
    <source>
        <dbReference type="Proteomes" id="UP000238163"/>
    </source>
</evidence>
<keyword evidence="6" id="KW-0540">Nuclease</keyword>
<dbReference type="PANTHER" id="PTHR30408:SF12">
    <property type="entry name" value="TYPE I RESTRICTION ENZYME MJAVIII SPECIFICITY SUBUNIT"/>
    <property type="match status" value="1"/>
</dbReference>
<dbReference type="PANTHER" id="PTHR30408">
    <property type="entry name" value="TYPE-1 RESTRICTION ENZYME ECOKI SPECIFICITY PROTEIN"/>
    <property type="match status" value="1"/>
</dbReference>
<name>A0ABX5D5N5_9VIBR</name>
<keyword evidence="4" id="KW-0175">Coiled coil</keyword>
<dbReference type="GO" id="GO:0004519">
    <property type="term" value="F:endonuclease activity"/>
    <property type="evidence" value="ECO:0007669"/>
    <property type="project" value="UniProtKB-KW"/>
</dbReference>
<proteinExistence type="inferred from homology"/>
<feature type="domain" description="Type I restriction modification DNA specificity" evidence="5">
    <location>
        <begin position="219"/>
        <end position="389"/>
    </location>
</feature>
<keyword evidence="2" id="KW-0680">Restriction system</keyword>
<evidence type="ECO:0000259" key="5">
    <source>
        <dbReference type="Pfam" id="PF01420"/>
    </source>
</evidence>
<dbReference type="Pfam" id="PF01420">
    <property type="entry name" value="Methylase_S"/>
    <property type="match status" value="2"/>
</dbReference>
<accession>A0ABX5D5N5</accession>
<comment type="similarity">
    <text evidence="1">Belongs to the type-I restriction system S methylase family.</text>
</comment>
<dbReference type="Gene3D" id="3.90.220.20">
    <property type="entry name" value="DNA methylase specificity domains"/>
    <property type="match status" value="2"/>
</dbReference>
<evidence type="ECO:0000313" key="6">
    <source>
        <dbReference type="EMBL" id="PRQ64785.1"/>
    </source>
</evidence>
<sequence>MARELNSSEIPDGWSYGLLDNYAERCSGHTPSKSFPEYWDGGIKWISLADSFRLDKGLVEETDKEISKLGTENSSAQVHPAGTVVLSRDAGIGKSGVMAEPMAVSQHFIAWKCDINDNTHNWFLYNWLQLNKHEFERQAVGSTIKTIGLPYFKKLKIALPPYAEQRKIAKILSTWDNAISTTERLIETSNQQKKALMQQLLTGKKRLVNPETGKVFEGEWEEVKLGDVAAMNSGGTPKSSVNEYYDGKHPWVSIADMTKHGKWISKTEKSLTDEGIANSSARLYPKGTVLYAMYASIGECSIATVELCSSQAILGIRPQNRLLNLFLYYYLNNLKEQIVLMGQQGTQSNLNAGMVKGFVIKLPPIEEQQKIASVLTAADKEIDVLEAKLAHFKQEKKALMQQLLTGKRRVSLPS</sequence>
<dbReference type="EMBL" id="NWTN01000035">
    <property type="protein sequence ID" value="PRQ64785.1"/>
    <property type="molecule type" value="Genomic_DNA"/>
</dbReference>
<keyword evidence="3" id="KW-0238">DNA-binding</keyword>
<gene>
    <name evidence="6" type="ORF">COR51_25730</name>
</gene>